<organism evidence="2 3">
    <name type="scientific">Streptomyces lonarensis</name>
    <dbReference type="NCBI Taxonomy" id="700599"/>
    <lineage>
        <taxon>Bacteria</taxon>
        <taxon>Bacillati</taxon>
        <taxon>Actinomycetota</taxon>
        <taxon>Actinomycetes</taxon>
        <taxon>Kitasatosporales</taxon>
        <taxon>Streptomycetaceae</taxon>
        <taxon>Streptomyces</taxon>
    </lineage>
</organism>
<evidence type="ECO:0000256" key="1">
    <source>
        <dbReference type="SAM" id="Phobius"/>
    </source>
</evidence>
<keyword evidence="1" id="KW-1133">Transmembrane helix</keyword>
<sequence>MAPLTWLRLFVAVAALAGVLALVQAFRLDGREQLALGLVGVGGLIAAVTLGFGLRRGFGDGRRP</sequence>
<dbReference type="AlphaFoldDB" id="A0A7X6D0D3"/>
<dbReference type="RefSeq" id="WP_167969065.1">
    <property type="nucleotide sequence ID" value="NZ_BHZG01000508.1"/>
</dbReference>
<keyword evidence="3" id="KW-1185">Reference proteome</keyword>
<evidence type="ECO:0000313" key="2">
    <source>
        <dbReference type="EMBL" id="NJQ05785.1"/>
    </source>
</evidence>
<protein>
    <submittedName>
        <fullName evidence="2">Uncharacterized protein</fullName>
    </submittedName>
</protein>
<keyword evidence="1" id="KW-0812">Transmembrane</keyword>
<accession>A0A7X6D0D3</accession>
<keyword evidence="1" id="KW-0472">Membrane</keyword>
<evidence type="ECO:0000313" key="3">
    <source>
        <dbReference type="Proteomes" id="UP000578686"/>
    </source>
</evidence>
<comment type="caution">
    <text evidence="2">The sequence shown here is derived from an EMBL/GenBank/DDBJ whole genome shotgun (WGS) entry which is preliminary data.</text>
</comment>
<gene>
    <name evidence="2" type="ORF">HCN56_09395</name>
</gene>
<dbReference type="EMBL" id="JAAVJD010000051">
    <property type="protein sequence ID" value="NJQ05785.1"/>
    <property type="molecule type" value="Genomic_DNA"/>
</dbReference>
<name>A0A7X6D0D3_9ACTN</name>
<reference evidence="2 3" key="1">
    <citation type="submission" date="2020-03" db="EMBL/GenBank/DDBJ databases">
        <title>Draft genome of Streptomyces sp. ventii, isolated from the Axial Seamount in the Pacific Ocean, and resequencing of the two type strains Streptomyces lonarensis strain NCL 716 and Streptomyces bohaiensis strain 11A07.</title>
        <authorList>
            <person name="Loughran R.M."/>
            <person name="Pfannmuller K.M."/>
            <person name="Wasson B.J."/>
            <person name="Deadmond M.C."/>
            <person name="Paddock B.E."/>
            <person name="Koyack M.J."/>
            <person name="Gallegos D.A."/>
            <person name="Mitchell E.A."/>
            <person name="Ushijima B."/>
            <person name="Saw J.H."/>
            <person name="Mcphail K.L."/>
            <person name="Videau P."/>
        </authorList>
    </citation>
    <scope>NUCLEOTIDE SEQUENCE [LARGE SCALE GENOMIC DNA]</scope>
    <source>
        <strain evidence="2 3">NCL716</strain>
    </source>
</reference>
<dbReference type="Proteomes" id="UP000578686">
    <property type="component" value="Unassembled WGS sequence"/>
</dbReference>
<feature type="transmembrane region" description="Helical" evidence="1">
    <location>
        <begin position="35"/>
        <end position="54"/>
    </location>
</feature>
<proteinExistence type="predicted"/>